<accession>A0A5C3LB49</accession>
<protein>
    <recommendedName>
        <fullName evidence="4">Malate dehydrogenase</fullName>
    </recommendedName>
</protein>
<evidence type="ECO:0000256" key="1">
    <source>
        <dbReference type="SAM" id="SignalP"/>
    </source>
</evidence>
<feature type="signal peptide" evidence="1">
    <location>
        <begin position="1"/>
        <end position="17"/>
    </location>
</feature>
<reference evidence="2 3" key="1">
    <citation type="journal article" date="2019" name="Nat. Ecol. Evol.">
        <title>Megaphylogeny resolves global patterns of mushroom evolution.</title>
        <authorList>
            <person name="Varga T."/>
            <person name="Krizsan K."/>
            <person name="Foldi C."/>
            <person name="Dima B."/>
            <person name="Sanchez-Garcia M."/>
            <person name="Sanchez-Ramirez S."/>
            <person name="Szollosi G.J."/>
            <person name="Szarkandi J.G."/>
            <person name="Papp V."/>
            <person name="Albert L."/>
            <person name="Andreopoulos W."/>
            <person name="Angelini C."/>
            <person name="Antonin V."/>
            <person name="Barry K.W."/>
            <person name="Bougher N.L."/>
            <person name="Buchanan P."/>
            <person name="Buyck B."/>
            <person name="Bense V."/>
            <person name="Catcheside P."/>
            <person name="Chovatia M."/>
            <person name="Cooper J."/>
            <person name="Damon W."/>
            <person name="Desjardin D."/>
            <person name="Finy P."/>
            <person name="Geml J."/>
            <person name="Haridas S."/>
            <person name="Hughes K."/>
            <person name="Justo A."/>
            <person name="Karasinski D."/>
            <person name="Kautmanova I."/>
            <person name="Kiss B."/>
            <person name="Kocsube S."/>
            <person name="Kotiranta H."/>
            <person name="LaButti K.M."/>
            <person name="Lechner B.E."/>
            <person name="Liimatainen K."/>
            <person name="Lipzen A."/>
            <person name="Lukacs Z."/>
            <person name="Mihaltcheva S."/>
            <person name="Morgado L.N."/>
            <person name="Niskanen T."/>
            <person name="Noordeloos M.E."/>
            <person name="Ohm R.A."/>
            <person name="Ortiz-Santana B."/>
            <person name="Ovrebo C."/>
            <person name="Racz N."/>
            <person name="Riley R."/>
            <person name="Savchenko A."/>
            <person name="Shiryaev A."/>
            <person name="Soop K."/>
            <person name="Spirin V."/>
            <person name="Szebenyi C."/>
            <person name="Tomsovsky M."/>
            <person name="Tulloss R.E."/>
            <person name="Uehling J."/>
            <person name="Grigoriev I.V."/>
            <person name="Vagvolgyi C."/>
            <person name="Papp T."/>
            <person name="Martin F.M."/>
            <person name="Miettinen O."/>
            <person name="Hibbett D.S."/>
            <person name="Nagy L.G."/>
        </authorList>
    </citation>
    <scope>NUCLEOTIDE SEQUENCE [LARGE SCALE GENOMIC DNA]</scope>
    <source>
        <strain evidence="2 3">CBS 121175</strain>
    </source>
</reference>
<feature type="chain" id="PRO_5023009748" description="Malate dehydrogenase" evidence="1">
    <location>
        <begin position="18"/>
        <end position="248"/>
    </location>
</feature>
<dbReference type="EMBL" id="ML210148">
    <property type="protein sequence ID" value="TFK29623.1"/>
    <property type="molecule type" value="Genomic_DNA"/>
</dbReference>
<evidence type="ECO:0000313" key="2">
    <source>
        <dbReference type="EMBL" id="TFK29623.1"/>
    </source>
</evidence>
<dbReference type="OrthoDB" id="1859733at2759"/>
<proteinExistence type="predicted"/>
<name>A0A5C3LB49_COPMA</name>
<dbReference type="PANTHER" id="PTHR35567:SF1">
    <property type="entry name" value="CONSERVED FUNGAL PROTEIN (AFU_ORTHOLOGUE AFUA_1G14230)"/>
    <property type="match status" value="1"/>
</dbReference>
<dbReference type="PANTHER" id="PTHR35567">
    <property type="entry name" value="MALATE DEHYDROGENASE (AFU_ORTHOLOGUE AFUA_2G13800)"/>
    <property type="match status" value="1"/>
</dbReference>
<dbReference type="InterPro" id="IPR021851">
    <property type="entry name" value="DUF3455"/>
</dbReference>
<keyword evidence="1" id="KW-0732">Signal</keyword>
<evidence type="ECO:0000313" key="3">
    <source>
        <dbReference type="Proteomes" id="UP000307440"/>
    </source>
</evidence>
<sequence length="248" mass="26456">MLGSLVATALLASSALAVPNFSFHNLCNAGRAKLQLPAGQTILEQPKTAPNYVTLGVGVQNYTCNAEGKYVSAAGAVATLYDLSCLGGTPLFDAIDDLIYGLFVDSDLDRPDSSIVESIGKFNDKSNAFSFGEHFFSISPSGNGTSPVWDMRSAGPKKLRGNPDAYVLGAGVGRIPAPEGAKNVDWLQVKQVEGKLATTVYRTHTRGGPAPASVRVSVESKVEPLLILCLAVRTWIWPHLRQVHFQVL</sequence>
<gene>
    <name evidence="2" type="ORF">FA15DRAFT_663774</name>
</gene>
<dbReference type="AlphaFoldDB" id="A0A5C3LB49"/>
<dbReference type="Pfam" id="PF11937">
    <property type="entry name" value="DUF3455"/>
    <property type="match status" value="1"/>
</dbReference>
<dbReference type="Proteomes" id="UP000307440">
    <property type="component" value="Unassembled WGS sequence"/>
</dbReference>
<organism evidence="2 3">
    <name type="scientific">Coprinopsis marcescibilis</name>
    <name type="common">Agaric fungus</name>
    <name type="synonym">Psathyrella marcescibilis</name>
    <dbReference type="NCBI Taxonomy" id="230819"/>
    <lineage>
        <taxon>Eukaryota</taxon>
        <taxon>Fungi</taxon>
        <taxon>Dikarya</taxon>
        <taxon>Basidiomycota</taxon>
        <taxon>Agaricomycotina</taxon>
        <taxon>Agaricomycetes</taxon>
        <taxon>Agaricomycetidae</taxon>
        <taxon>Agaricales</taxon>
        <taxon>Agaricineae</taxon>
        <taxon>Psathyrellaceae</taxon>
        <taxon>Coprinopsis</taxon>
    </lineage>
</organism>
<keyword evidence="3" id="KW-1185">Reference proteome</keyword>
<evidence type="ECO:0008006" key="4">
    <source>
        <dbReference type="Google" id="ProtNLM"/>
    </source>
</evidence>